<keyword evidence="2" id="KW-1185">Reference proteome</keyword>
<dbReference type="EMBL" id="CYGY02000046">
    <property type="protein sequence ID" value="SIT45174.1"/>
    <property type="molecule type" value="Genomic_DNA"/>
</dbReference>
<accession>A0A1N7SCX2</accession>
<name>A0A1N7SCX2_9BURK</name>
<comment type="caution">
    <text evidence="1">The sequence shown here is derived from an EMBL/GenBank/DDBJ whole genome shotgun (WGS) entry which is preliminary data.</text>
</comment>
<evidence type="ECO:0000313" key="1">
    <source>
        <dbReference type="EMBL" id="SIT45174.1"/>
    </source>
</evidence>
<organism evidence="1 2">
    <name type="scientific">Paraburkholderia piptadeniae</name>
    <dbReference type="NCBI Taxonomy" id="1701573"/>
    <lineage>
        <taxon>Bacteria</taxon>
        <taxon>Pseudomonadati</taxon>
        <taxon>Pseudomonadota</taxon>
        <taxon>Betaproteobacteria</taxon>
        <taxon>Burkholderiales</taxon>
        <taxon>Burkholderiaceae</taxon>
        <taxon>Paraburkholderia</taxon>
    </lineage>
</organism>
<proteinExistence type="predicted"/>
<reference evidence="1" key="1">
    <citation type="submission" date="2016-12" db="EMBL/GenBank/DDBJ databases">
        <authorList>
            <person name="Moulin L."/>
        </authorList>
    </citation>
    <scope>NUCLEOTIDE SEQUENCE [LARGE SCALE GENOMIC DNA]</scope>
    <source>
        <strain evidence="1">STM 7183</strain>
    </source>
</reference>
<dbReference type="Proteomes" id="UP000195569">
    <property type="component" value="Unassembled WGS sequence"/>
</dbReference>
<gene>
    <name evidence="1" type="ORF">BN2476_460071</name>
</gene>
<sequence length="82" mass="9098">MSCAAATPLASAGLRCCAAFRLAYGLILENQRPRPDAAAQGVWLIRERARVLRLRARNVRPLRLVADAFLPGSRQEVEAFYD</sequence>
<dbReference type="AlphaFoldDB" id="A0A1N7SCX2"/>
<evidence type="ECO:0000313" key="2">
    <source>
        <dbReference type="Proteomes" id="UP000195569"/>
    </source>
</evidence>
<protein>
    <submittedName>
        <fullName evidence="1">Uncharacterized protein</fullName>
    </submittedName>
</protein>